<name>A0AAD3SQU6_NEPGR</name>
<dbReference type="EMBL" id="BSYO01000015">
    <property type="protein sequence ID" value="GMH15199.1"/>
    <property type="molecule type" value="Genomic_DNA"/>
</dbReference>
<dbReference type="PROSITE" id="PS51745">
    <property type="entry name" value="PB1"/>
    <property type="match status" value="1"/>
</dbReference>
<evidence type="ECO:0000256" key="1">
    <source>
        <dbReference type="SAM" id="MobiDB-lite"/>
    </source>
</evidence>
<accession>A0AAD3SQU6</accession>
<gene>
    <name evidence="3" type="ORF">Nepgr_017040</name>
</gene>
<feature type="compositionally biased region" description="Polar residues" evidence="1">
    <location>
        <begin position="240"/>
        <end position="252"/>
    </location>
</feature>
<dbReference type="PANTHER" id="PTHR31066:SF27">
    <property type="entry name" value="EXPRESSED PROTEIN"/>
    <property type="match status" value="1"/>
</dbReference>
<feature type="compositionally biased region" description="Low complexity" evidence="1">
    <location>
        <begin position="484"/>
        <end position="497"/>
    </location>
</feature>
<comment type="caution">
    <text evidence="3">The sequence shown here is derived from an EMBL/GenBank/DDBJ whole genome shotgun (WGS) entry which is preliminary data.</text>
</comment>
<dbReference type="InterPro" id="IPR053198">
    <property type="entry name" value="Gynoecium_Dev_Regulator"/>
</dbReference>
<keyword evidence="4" id="KW-1185">Reference proteome</keyword>
<reference evidence="3" key="1">
    <citation type="submission" date="2023-05" db="EMBL/GenBank/DDBJ databases">
        <title>Nepenthes gracilis genome sequencing.</title>
        <authorList>
            <person name="Fukushima K."/>
        </authorList>
    </citation>
    <scope>NUCLEOTIDE SEQUENCE</scope>
    <source>
        <strain evidence="3">SING2019-196</strain>
    </source>
</reference>
<dbReference type="CDD" id="cd06410">
    <property type="entry name" value="PB1_UP2"/>
    <property type="match status" value="1"/>
</dbReference>
<feature type="compositionally biased region" description="Polar residues" evidence="1">
    <location>
        <begin position="685"/>
        <end position="704"/>
    </location>
</feature>
<feature type="region of interest" description="Disordered" evidence="1">
    <location>
        <begin position="1"/>
        <end position="49"/>
    </location>
</feature>
<feature type="compositionally biased region" description="Basic and acidic residues" evidence="1">
    <location>
        <begin position="225"/>
        <end position="237"/>
    </location>
</feature>
<feature type="region of interest" description="Disordered" evidence="1">
    <location>
        <begin position="347"/>
        <end position="387"/>
    </location>
</feature>
<evidence type="ECO:0000313" key="4">
    <source>
        <dbReference type="Proteomes" id="UP001279734"/>
    </source>
</evidence>
<dbReference type="PANTHER" id="PTHR31066">
    <property type="entry name" value="OS05G0427100 PROTEIN-RELATED"/>
    <property type="match status" value="1"/>
</dbReference>
<dbReference type="Proteomes" id="UP001279734">
    <property type="component" value="Unassembled WGS sequence"/>
</dbReference>
<dbReference type="AlphaFoldDB" id="A0AAD3SQU6"/>
<organism evidence="3 4">
    <name type="scientific">Nepenthes gracilis</name>
    <name type="common">Slender pitcher plant</name>
    <dbReference type="NCBI Taxonomy" id="150966"/>
    <lineage>
        <taxon>Eukaryota</taxon>
        <taxon>Viridiplantae</taxon>
        <taxon>Streptophyta</taxon>
        <taxon>Embryophyta</taxon>
        <taxon>Tracheophyta</taxon>
        <taxon>Spermatophyta</taxon>
        <taxon>Magnoliopsida</taxon>
        <taxon>eudicotyledons</taxon>
        <taxon>Gunneridae</taxon>
        <taxon>Pentapetalae</taxon>
        <taxon>Caryophyllales</taxon>
        <taxon>Nepenthaceae</taxon>
        <taxon>Nepenthes</taxon>
    </lineage>
</organism>
<feature type="region of interest" description="Disordered" evidence="1">
    <location>
        <begin position="683"/>
        <end position="704"/>
    </location>
</feature>
<feature type="region of interest" description="Disordered" evidence="1">
    <location>
        <begin position="484"/>
        <end position="510"/>
    </location>
</feature>
<evidence type="ECO:0000259" key="2">
    <source>
        <dbReference type="PROSITE" id="PS51745"/>
    </source>
</evidence>
<dbReference type="FunFam" id="3.10.20.90:FF:000058">
    <property type="entry name" value="Octicosapeptide/phox/Bem1p domain kinase superfamily protein"/>
    <property type="match status" value="1"/>
</dbReference>
<dbReference type="InterPro" id="IPR000270">
    <property type="entry name" value="PB1_dom"/>
</dbReference>
<dbReference type="SUPFAM" id="SSF54277">
    <property type="entry name" value="CAD &amp; PB1 domains"/>
    <property type="match status" value="1"/>
</dbReference>
<protein>
    <recommendedName>
        <fullName evidence="2">PB1 domain-containing protein</fullName>
    </recommendedName>
</protein>
<dbReference type="SMART" id="SM00666">
    <property type="entry name" value="PB1"/>
    <property type="match status" value="1"/>
</dbReference>
<feature type="region of interest" description="Disordered" evidence="1">
    <location>
        <begin position="219"/>
        <end position="293"/>
    </location>
</feature>
<sequence>MEGQPTHVPPISSAATAGPSPGFLPHMSYPESIDSSPRSRNADSPDELQLPAVPGAKLRLMCSYGGHIVPRPHDKSLCYVGGDTRIVVVDRYTSFSDILTRLSKILLNGRPFTLKYQLPNEDLDSLVTVSTDEDLENMVDEYDRLNANSNPEKPSRIRLFLFPTKPEAAASVGSILDESNNSDEWFLDALNGARVLQRGFSDPTSVNCLLGLEENVDNSANSDLNSKDPDGHADGGKKLGNNQSNPDVQSVPDSPIIGTSSSFGSTSSSPSLSNLPPIRVHVEDGGSTGGYGGGRVLDQRIGIQERFSQMGLGVQKRDDGFVVMPPPTGPPNVVAGEYLSRVVADDESSDHGVPIGYRKPSEPIPSQTQQKQIGGELSSPDSVSSDSSLLNAISRQTPFIYQEQIARISAISDRVSTNFAGSKVNFSDPNIRVQMPQNLESRYALASQYDLQQQQLLQQQQQQLLQQQQQQQQQQLLQQQQQQQQEVQHQPQPQPQQFIHGGPHFVHHPSGVVPLSTYYHLYPSQQTQLHPHQLDQRYPVYYIPAAQAQAYSLPPQQPNFSEAANPVPLNRPQTPPNPTMITTPAAYNPTRNLQPRTKPEVDSAAYRPAAATAPPLVQVPSGQPQQQQFMGYAPIHHPPQTTGSYAYEFADPAQTQLYFTQPLQPASANQFQNMTSVPKMVLPDASTQLPSDTVKQQIRSSQPL</sequence>
<feature type="compositionally biased region" description="Low complexity" evidence="1">
    <location>
        <begin position="254"/>
        <end position="277"/>
    </location>
</feature>
<dbReference type="Gene3D" id="3.10.20.90">
    <property type="entry name" value="Phosphatidylinositol 3-kinase Catalytic Subunit, Chain A, domain 1"/>
    <property type="match status" value="1"/>
</dbReference>
<proteinExistence type="predicted"/>
<dbReference type="InterPro" id="IPR053793">
    <property type="entry name" value="PB1-like"/>
</dbReference>
<feature type="domain" description="PB1" evidence="2">
    <location>
        <begin position="57"/>
        <end position="164"/>
    </location>
</feature>
<dbReference type="Pfam" id="PF00564">
    <property type="entry name" value="PB1"/>
    <property type="match status" value="1"/>
</dbReference>
<evidence type="ECO:0000313" key="3">
    <source>
        <dbReference type="EMBL" id="GMH15199.1"/>
    </source>
</evidence>
<feature type="compositionally biased region" description="Low complexity" evidence="1">
    <location>
        <begin position="377"/>
        <end position="387"/>
    </location>
</feature>